<evidence type="ECO:0000313" key="2">
    <source>
        <dbReference type="EMBL" id="EEN65409.1"/>
    </source>
</evidence>
<protein>
    <submittedName>
        <fullName evidence="2">Uncharacterized protein</fullName>
    </submittedName>
</protein>
<keyword evidence="1" id="KW-0732">Signal</keyword>
<reference evidence="2" key="1">
    <citation type="journal article" date="2008" name="Nature">
        <title>The amphioxus genome and the evolution of the chordate karyotype.</title>
        <authorList>
            <consortium name="US DOE Joint Genome Institute (JGI-PGF)"/>
            <person name="Putnam N.H."/>
            <person name="Butts T."/>
            <person name="Ferrier D.E.K."/>
            <person name="Furlong R.F."/>
            <person name="Hellsten U."/>
            <person name="Kawashima T."/>
            <person name="Robinson-Rechavi M."/>
            <person name="Shoguchi E."/>
            <person name="Terry A."/>
            <person name="Yu J.-K."/>
            <person name="Benito-Gutierrez E.L."/>
            <person name="Dubchak I."/>
            <person name="Garcia-Fernandez J."/>
            <person name="Gibson-Brown J.J."/>
            <person name="Grigoriev I.V."/>
            <person name="Horton A.C."/>
            <person name="de Jong P.J."/>
            <person name="Jurka J."/>
            <person name="Kapitonov V.V."/>
            <person name="Kohara Y."/>
            <person name="Kuroki Y."/>
            <person name="Lindquist E."/>
            <person name="Lucas S."/>
            <person name="Osoegawa K."/>
            <person name="Pennacchio L.A."/>
            <person name="Salamov A.A."/>
            <person name="Satou Y."/>
            <person name="Sauka-Spengler T."/>
            <person name="Schmutz J."/>
            <person name="Shin-I T."/>
            <person name="Toyoda A."/>
            <person name="Bronner-Fraser M."/>
            <person name="Fujiyama A."/>
            <person name="Holland L.Z."/>
            <person name="Holland P.W.H."/>
            <person name="Satoh N."/>
            <person name="Rokhsar D.S."/>
        </authorList>
    </citation>
    <scope>NUCLEOTIDE SEQUENCE [LARGE SCALE GENOMIC DNA]</scope>
    <source>
        <strain evidence="2">S238N-H82</strain>
        <tissue evidence="2">Testes</tissue>
    </source>
</reference>
<feature type="signal peptide" evidence="1">
    <location>
        <begin position="1"/>
        <end position="21"/>
    </location>
</feature>
<feature type="non-terminal residue" evidence="2">
    <location>
        <position position="199"/>
    </location>
</feature>
<name>C3Y2Z7_BRAFL</name>
<dbReference type="PANTHER" id="PTHR31663:SF6">
    <property type="entry name" value="COILED-COIL DOMAIN-CONTAINING PROTEIN 3-LIKE"/>
    <property type="match status" value="1"/>
</dbReference>
<sequence>MSLSRYVFCLLLSLLLEGCSPCSPPMNWSHQTVEQRAAMAHRIVYATDVGHQNVVINPLGASYNGQFDVHCVLKGDAFQSNPVTVADMGIIPHLCTSHTVKEGRSYFLFLMGSEEEVVTVHEVNYEIGVFDDLEGYRDIFDREFEFYSRRSPQTHRATRYNSLCSTTRHDSATTTLSFLQIWGNRQSRLPWQRPWMSVM</sequence>
<accession>C3Y2Z7</accession>
<evidence type="ECO:0000256" key="1">
    <source>
        <dbReference type="SAM" id="SignalP"/>
    </source>
</evidence>
<organism>
    <name type="scientific">Branchiostoma floridae</name>
    <name type="common">Florida lancelet</name>
    <name type="synonym">Amphioxus</name>
    <dbReference type="NCBI Taxonomy" id="7739"/>
    <lineage>
        <taxon>Eukaryota</taxon>
        <taxon>Metazoa</taxon>
        <taxon>Chordata</taxon>
        <taxon>Cephalochordata</taxon>
        <taxon>Leptocardii</taxon>
        <taxon>Amphioxiformes</taxon>
        <taxon>Branchiostomatidae</taxon>
        <taxon>Branchiostoma</taxon>
    </lineage>
</organism>
<dbReference type="InParanoid" id="C3Y2Z7"/>
<feature type="chain" id="PRO_5002935080" evidence="1">
    <location>
        <begin position="22"/>
        <end position="199"/>
    </location>
</feature>
<proteinExistence type="predicted"/>
<dbReference type="PANTHER" id="PTHR31663">
    <property type="entry name" value="COILED-COIL DOMAIN-CONTAINING PROTEIN 3"/>
    <property type="match status" value="1"/>
</dbReference>
<dbReference type="AlphaFoldDB" id="C3Y2Z7"/>
<dbReference type="InterPro" id="IPR040311">
    <property type="entry name" value="CCDC3"/>
</dbReference>
<dbReference type="EMBL" id="GG666482">
    <property type="protein sequence ID" value="EEN65409.1"/>
    <property type="molecule type" value="Genomic_DNA"/>
</dbReference>
<gene>
    <name evidence="2" type="ORF">BRAFLDRAFT_124620</name>
</gene>